<dbReference type="Gene3D" id="3.40.50.12500">
    <property type="match status" value="1"/>
</dbReference>
<dbReference type="Proteomes" id="UP000199392">
    <property type="component" value="Unassembled WGS sequence"/>
</dbReference>
<dbReference type="InterPro" id="IPR026286">
    <property type="entry name" value="MaiA/AMDase"/>
</dbReference>
<keyword evidence="2" id="KW-1185">Reference proteome</keyword>
<organism evidence="1 2">
    <name type="scientific">Alloyangia pacifica</name>
    <dbReference type="NCBI Taxonomy" id="311180"/>
    <lineage>
        <taxon>Bacteria</taxon>
        <taxon>Pseudomonadati</taxon>
        <taxon>Pseudomonadota</taxon>
        <taxon>Alphaproteobacteria</taxon>
        <taxon>Rhodobacterales</taxon>
        <taxon>Roseobacteraceae</taxon>
        <taxon>Alloyangia</taxon>
    </lineage>
</organism>
<keyword evidence="1" id="KW-0413">Isomerase</keyword>
<dbReference type="AlphaFoldDB" id="A0A1I6PAC6"/>
<evidence type="ECO:0000313" key="2">
    <source>
        <dbReference type="Proteomes" id="UP000199392"/>
    </source>
</evidence>
<dbReference type="RefSeq" id="WP_092420931.1">
    <property type="nucleotide sequence ID" value="NZ_FNCL01000002.1"/>
</dbReference>
<name>A0A1I6PAC6_9RHOB</name>
<dbReference type="PIRSF" id="PIRSF015736">
    <property type="entry name" value="MI"/>
    <property type="match status" value="1"/>
</dbReference>
<dbReference type="PANTHER" id="PTHR40267">
    <property type="entry name" value="BLR3294 PROTEIN"/>
    <property type="match status" value="1"/>
</dbReference>
<accession>A0A1I6PAC6</accession>
<proteinExistence type="predicted"/>
<evidence type="ECO:0000313" key="1">
    <source>
        <dbReference type="EMBL" id="SFS37095.1"/>
    </source>
</evidence>
<dbReference type="PANTHER" id="PTHR40267:SF1">
    <property type="entry name" value="BLR3294 PROTEIN"/>
    <property type="match status" value="1"/>
</dbReference>
<dbReference type="InterPro" id="IPR053714">
    <property type="entry name" value="Iso_Racemase_Enz_sf"/>
</dbReference>
<dbReference type="OrthoDB" id="9816064at2"/>
<protein>
    <submittedName>
        <fullName evidence="1">Maleate isomerase</fullName>
    </submittedName>
</protein>
<gene>
    <name evidence="1" type="ORF">SAMN04488050_101408</name>
</gene>
<dbReference type="STRING" id="311180.SAMN04488050_101408"/>
<sequence length="259" mass="27175">MSDRDRGLHFPHRLDTQRPAQVGLIVLQSDESIEPDLHRLLPPDLELLVSRIPSGAEVTPDTLAAMEGYMTASAALFPGGARLSAVGYGCTSGTAQIGAAAVAARIRKGIHVPQVTEPVSALIAACAEMGLRRLALLSPYSAPVSDRLRAVLAEEGIETPTFGSFMIEEEARVVRIAPGSIFDAGQRLVAESSTPVDALFLSCTNLRTLPVIEALEAATGLPVLASNTVLAWHLARLAGTRAQGPGRLFRAGGAARAAE</sequence>
<dbReference type="GO" id="GO:0016853">
    <property type="term" value="F:isomerase activity"/>
    <property type="evidence" value="ECO:0007669"/>
    <property type="project" value="UniProtKB-KW"/>
</dbReference>
<dbReference type="Pfam" id="PF17645">
    <property type="entry name" value="Amdase"/>
    <property type="match status" value="1"/>
</dbReference>
<dbReference type="EMBL" id="FOZW01000001">
    <property type="protein sequence ID" value="SFS37095.1"/>
    <property type="molecule type" value="Genomic_DNA"/>
</dbReference>
<reference evidence="2" key="1">
    <citation type="submission" date="2016-10" db="EMBL/GenBank/DDBJ databases">
        <authorList>
            <person name="Varghese N."/>
            <person name="Submissions S."/>
        </authorList>
    </citation>
    <scope>NUCLEOTIDE SEQUENCE [LARGE SCALE GENOMIC DNA]</scope>
    <source>
        <strain evidence="2">DSM 26894</strain>
    </source>
</reference>